<dbReference type="InterPro" id="IPR014548">
    <property type="entry name" value="Ac_Trasf"/>
</dbReference>
<comment type="subcellular location">
    <subcellularLocation>
        <location evidence="1">Cell inner membrane</location>
    </subcellularLocation>
</comment>
<evidence type="ECO:0000256" key="3">
    <source>
        <dbReference type="ARBA" id="ARBA00022519"/>
    </source>
</evidence>
<keyword evidence="3" id="KW-0997">Cell inner membrane</keyword>
<comment type="caution">
    <text evidence="7">The sequence shown here is derived from an EMBL/GenBank/DDBJ whole genome shotgun (WGS) entry which is preliminary data.</text>
</comment>
<keyword evidence="2" id="KW-1003">Cell membrane</keyword>
<evidence type="ECO:0000313" key="7">
    <source>
        <dbReference type="EMBL" id="MBM3117132.1"/>
    </source>
</evidence>
<keyword evidence="6 7" id="KW-0012">Acyltransferase</keyword>
<sequence length="310" mass="34566">MNRAPDSHWASIGEAGFIGGIRLLVGIYKLFGRWPFRLVLYPILSWYVLSHRVARAASRDYLARLHAFSGGVTPAPNLASVLRHFASFAETVLDKLLVWRGDLDDTEIRRDGGEILQSVIDAGRGGVLMTAHIGNFEMLRKLGETRRNIRLNILVHTKHAERFNRLLRETHPEAHIRLIQVSEVSAATAVLLSERVEAGEFVVIAGDRVPVSQRPDTVDVPFLGAPAPLPIGPYVLAAVLKCPLIALVSSRRRDHFHITVRLLAERVVLPRADRRGAIAALAAGYAALLEAECRVAPLQWFNFYPFWSER</sequence>
<evidence type="ECO:0000256" key="1">
    <source>
        <dbReference type="ARBA" id="ARBA00004533"/>
    </source>
</evidence>
<keyword evidence="4" id="KW-0808">Transferase</keyword>
<accession>A0ABS2BNC8</accession>
<reference evidence="7 8" key="1">
    <citation type="submission" date="2021-01" db="EMBL/GenBank/DDBJ databases">
        <title>Draft Genome Sequence and Polyhydroxyalkanoate Biosynthetic Potential of Jeongeupia naejangsanensis Type Strain DSM 24253.</title>
        <authorList>
            <person name="Turrini P."/>
            <person name="Artuso I."/>
            <person name="Lugli G.A."/>
            <person name="Frangipani E."/>
            <person name="Ventura M."/>
            <person name="Visca P."/>
        </authorList>
    </citation>
    <scope>NUCLEOTIDE SEQUENCE [LARGE SCALE GENOMIC DNA]</scope>
    <source>
        <strain evidence="7 8">DSM 24253</strain>
    </source>
</reference>
<evidence type="ECO:0000313" key="8">
    <source>
        <dbReference type="Proteomes" id="UP000809431"/>
    </source>
</evidence>
<keyword evidence="5" id="KW-0472">Membrane</keyword>
<dbReference type="PIRSF" id="PIRSF028561">
    <property type="entry name" value="Ac_Trasf"/>
    <property type="match status" value="1"/>
</dbReference>
<dbReference type="InterPro" id="IPR004960">
    <property type="entry name" value="LipA_acyltrans"/>
</dbReference>
<organism evidence="7 8">
    <name type="scientific">Jeongeupia naejangsanensis</name>
    <dbReference type="NCBI Taxonomy" id="613195"/>
    <lineage>
        <taxon>Bacteria</taxon>
        <taxon>Pseudomonadati</taxon>
        <taxon>Pseudomonadota</taxon>
        <taxon>Betaproteobacteria</taxon>
        <taxon>Neisseriales</taxon>
        <taxon>Chitinibacteraceae</taxon>
        <taxon>Jeongeupia</taxon>
    </lineage>
</organism>
<keyword evidence="8" id="KW-1185">Reference proteome</keyword>
<evidence type="ECO:0000256" key="2">
    <source>
        <dbReference type="ARBA" id="ARBA00022475"/>
    </source>
</evidence>
<evidence type="ECO:0000256" key="4">
    <source>
        <dbReference type="ARBA" id="ARBA00022679"/>
    </source>
</evidence>
<dbReference type="PANTHER" id="PTHR30606">
    <property type="entry name" value="LIPID A BIOSYNTHESIS LAUROYL ACYLTRANSFERASE"/>
    <property type="match status" value="1"/>
</dbReference>
<dbReference type="CDD" id="cd07984">
    <property type="entry name" value="LPLAT_LABLAT-like"/>
    <property type="match status" value="1"/>
</dbReference>
<dbReference type="RefSeq" id="WP_203539355.1">
    <property type="nucleotide sequence ID" value="NZ_JAESND010000008.1"/>
</dbReference>
<dbReference type="PANTHER" id="PTHR30606:SF9">
    <property type="entry name" value="LIPID A BIOSYNTHESIS LAUROYLTRANSFERASE"/>
    <property type="match status" value="1"/>
</dbReference>
<protein>
    <submittedName>
        <fullName evidence="7">Acyltransferase</fullName>
    </submittedName>
</protein>
<proteinExistence type="predicted"/>
<name>A0ABS2BNC8_9NEIS</name>
<dbReference type="EMBL" id="JAESND010000008">
    <property type="protein sequence ID" value="MBM3117132.1"/>
    <property type="molecule type" value="Genomic_DNA"/>
</dbReference>
<gene>
    <name evidence="7" type="ORF">JMJ54_14945</name>
</gene>
<evidence type="ECO:0000256" key="5">
    <source>
        <dbReference type="ARBA" id="ARBA00023136"/>
    </source>
</evidence>
<dbReference type="Proteomes" id="UP000809431">
    <property type="component" value="Unassembled WGS sequence"/>
</dbReference>
<evidence type="ECO:0000256" key="6">
    <source>
        <dbReference type="ARBA" id="ARBA00023315"/>
    </source>
</evidence>
<dbReference type="Pfam" id="PF03279">
    <property type="entry name" value="Lip_A_acyltrans"/>
    <property type="match status" value="1"/>
</dbReference>
<dbReference type="GO" id="GO:0016746">
    <property type="term" value="F:acyltransferase activity"/>
    <property type="evidence" value="ECO:0007669"/>
    <property type="project" value="UniProtKB-KW"/>
</dbReference>